<sequence length="81" mass="7586">MQIKTSLRLAGAALAIAGLSACAQGPYGGGTYMSADTQRALVGAGAGAVAAKAFDEDVGTGAVLGAAAGALCDDAGVCAPQ</sequence>
<dbReference type="Proteomes" id="UP000199344">
    <property type="component" value="Unassembled WGS sequence"/>
</dbReference>
<dbReference type="RefSeq" id="WP_090521744.1">
    <property type="nucleotide sequence ID" value="NZ_FNAH01000002.1"/>
</dbReference>
<dbReference type="AlphaFoldDB" id="A0A1G6XTD0"/>
<proteinExistence type="predicted"/>
<reference evidence="2 3" key="1">
    <citation type="submission" date="2016-10" db="EMBL/GenBank/DDBJ databases">
        <authorList>
            <person name="de Groot N.N."/>
        </authorList>
    </citation>
    <scope>NUCLEOTIDE SEQUENCE [LARGE SCALE GENOMIC DNA]</scope>
    <source>
        <strain evidence="2 3">DSM 22220</strain>
    </source>
</reference>
<feature type="signal peptide" evidence="1">
    <location>
        <begin position="1"/>
        <end position="23"/>
    </location>
</feature>
<dbReference type="PROSITE" id="PS51257">
    <property type="entry name" value="PROKAR_LIPOPROTEIN"/>
    <property type="match status" value="1"/>
</dbReference>
<keyword evidence="1" id="KW-0732">Signal</keyword>
<protein>
    <recommendedName>
        <fullName evidence="4">17 kDa surface antigen</fullName>
    </recommendedName>
</protein>
<evidence type="ECO:0000313" key="2">
    <source>
        <dbReference type="EMBL" id="SDD81454.1"/>
    </source>
</evidence>
<name>A0A1G6XTD0_9RHOB</name>
<accession>A0A1G6XTD0</accession>
<keyword evidence="3" id="KW-1185">Reference proteome</keyword>
<gene>
    <name evidence="2" type="ORF">SAMN05421538_102494</name>
</gene>
<evidence type="ECO:0000256" key="1">
    <source>
        <dbReference type="SAM" id="SignalP"/>
    </source>
</evidence>
<evidence type="ECO:0008006" key="4">
    <source>
        <dbReference type="Google" id="ProtNLM"/>
    </source>
</evidence>
<organism evidence="2 3">
    <name type="scientific">Paracoccus isoporae</name>
    <dbReference type="NCBI Taxonomy" id="591205"/>
    <lineage>
        <taxon>Bacteria</taxon>
        <taxon>Pseudomonadati</taxon>
        <taxon>Pseudomonadota</taxon>
        <taxon>Alphaproteobacteria</taxon>
        <taxon>Rhodobacterales</taxon>
        <taxon>Paracoccaceae</taxon>
        <taxon>Paracoccus</taxon>
    </lineage>
</organism>
<evidence type="ECO:0000313" key="3">
    <source>
        <dbReference type="Proteomes" id="UP000199344"/>
    </source>
</evidence>
<dbReference type="STRING" id="591205.SAMN05421538_102494"/>
<feature type="chain" id="PRO_5011534565" description="17 kDa surface antigen" evidence="1">
    <location>
        <begin position="24"/>
        <end position="81"/>
    </location>
</feature>
<dbReference type="EMBL" id="FNAH01000002">
    <property type="protein sequence ID" value="SDD81454.1"/>
    <property type="molecule type" value="Genomic_DNA"/>
</dbReference>